<evidence type="ECO:0000256" key="4">
    <source>
        <dbReference type="ARBA" id="ARBA00022989"/>
    </source>
</evidence>
<dbReference type="InterPro" id="IPR018011">
    <property type="entry name" value="Carb_sulfotrans_8-10"/>
</dbReference>
<organism evidence="8 9">
    <name type="scientific">Methylomagnum ishizawai</name>
    <dbReference type="NCBI Taxonomy" id="1760988"/>
    <lineage>
        <taxon>Bacteria</taxon>
        <taxon>Pseudomonadati</taxon>
        <taxon>Pseudomonadota</taxon>
        <taxon>Gammaproteobacteria</taxon>
        <taxon>Methylococcales</taxon>
        <taxon>Methylococcaceae</taxon>
        <taxon>Methylomagnum</taxon>
    </lineage>
</organism>
<evidence type="ECO:0000256" key="7">
    <source>
        <dbReference type="ARBA" id="ARBA00023180"/>
    </source>
</evidence>
<dbReference type="PANTHER" id="PTHR12137">
    <property type="entry name" value="CARBOHYDRATE SULFOTRANSFERASE"/>
    <property type="match status" value="1"/>
</dbReference>
<accession>A0A1Y6D1Z3</accession>
<dbReference type="GO" id="GO:0008146">
    <property type="term" value="F:sulfotransferase activity"/>
    <property type="evidence" value="ECO:0007669"/>
    <property type="project" value="InterPro"/>
</dbReference>
<comment type="subcellular location">
    <subcellularLocation>
        <location evidence="1">Golgi apparatus membrane</location>
        <topology evidence="1">Single-pass type II membrane protein</topology>
    </subcellularLocation>
</comment>
<keyword evidence="2 8" id="KW-0808">Transferase</keyword>
<keyword evidence="4" id="KW-1133">Transmembrane helix</keyword>
<keyword evidence="5" id="KW-0333">Golgi apparatus</keyword>
<evidence type="ECO:0000256" key="1">
    <source>
        <dbReference type="ARBA" id="ARBA00004323"/>
    </source>
</evidence>
<dbReference type="InterPro" id="IPR027417">
    <property type="entry name" value="P-loop_NTPase"/>
</dbReference>
<dbReference type="AlphaFoldDB" id="A0A1Y6D1Z3"/>
<proteinExistence type="predicted"/>
<keyword evidence="9" id="KW-1185">Reference proteome</keyword>
<sequence length="282" mass="33506">MKNSYRVRSENPMRTLARSVRDFLVWERYRWHCPLVKAALKYKPPQDLLFSTNVSPCYRYVYLGNPKTGASSLKSALADLEARTLDTDMDKYDMELIHNTEISPLKRITYFGAPNPLSYLVDHGFRFFTFVRNPYHRLLSCYRDKILNYQAYQMQKPRLLRAMGRSEKDLAMSITFEQFIRAIVPQSDYRMDPHWRPQTSNTLYEVLDIAFVGRFERYSEDFAAVFEWIGVEPDRIPRYRHLNRSGAATGCAEFYTRELQDLVYQRYEKDFINFSYGYDLPD</sequence>
<evidence type="ECO:0000256" key="6">
    <source>
        <dbReference type="ARBA" id="ARBA00023136"/>
    </source>
</evidence>
<evidence type="ECO:0000256" key="5">
    <source>
        <dbReference type="ARBA" id="ARBA00023034"/>
    </source>
</evidence>
<dbReference type="EMBL" id="FXAM01000001">
    <property type="protein sequence ID" value="SMF94015.1"/>
    <property type="molecule type" value="Genomic_DNA"/>
</dbReference>
<evidence type="ECO:0000256" key="2">
    <source>
        <dbReference type="ARBA" id="ARBA00022679"/>
    </source>
</evidence>
<keyword evidence="3" id="KW-0812">Transmembrane</keyword>
<keyword evidence="6" id="KW-0472">Membrane</keyword>
<reference evidence="8 9" key="1">
    <citation type="submission" date="2016-12" db="EMBL/GenBank/DDBJ databases">
        <authorList>
            <person name="Song W.-J."/>
            <person name="Kurnit D.M."/>
        </authorList>
    </citation>
    <scope>NUCLEOTIDE SEQUENCE [LARGE SCALE GENOMIC DNA]</scope>
    <source>
        <strain evidence="8 9">175</strain>
    </source>
</reference>
<protein>
    <submittedName>
        <fullName evidence="8">Sulfotransferase family protein</fullName>
    </submittedName>
</protein>
<evidence type="ECO:0000256" key="3">
    <source>
        <dbReference type="ARBA" id="ARBA00022692"/>
    </source>
</evidence>
<gene>
    <name evidence="8" type="ORF">SAMN02949497_1317</name>
</gene>
<name>A0A1Y6D1Z3_9GAMM</name>
<dbReference type="STRING" id="1760988.SAMN02949497_1317"/>
<dbReference type="GO" id="GO:0016051">
    <property type="term" value="P:carbohydrate biosynthetic process"/>
    <property type="evidence" value="ECO:0007669"/>
    <property type="project" value="InterPro"/>
</dbReference>
<keyword evidence="7" id="KW-0325">Glycoprotein</keyword>
<dbReference type="Pfam" id="PF03567">
    <property type="entry name" value="Sulfotransfer_2"/>
    <property type="match status" value="1"/>
</dbReference>
<dbReference type="SUPFAM" id="SSF52540">
    <property type="entry name" value="P-loop containing nucleoside triphosphate hydrolases"/>
    <property type="match status" value="1"/>
</dbReference>
<dbReference type="InterPro" id="IPR005331">
    <property type="entry name" value="Sulfotransferase"/>
</dbReference>
<dbReference type="PANTHER" id="PTHR12137:SF54">
    <property type="entry name" value="CARBOHYDRATE SULFOTRANSFERASE"/>
    <property type="match status" value="1"/>
</dbReference>
<dbReference type="Gene3D" id="3.40.50.300">
    <property type="entry name" value="P-loop containing nucleotide triphosphate hydrolases"/>
    <property type="match status" value="1"/>
</dbReference>
<evidence type="ECO:0000313" key="9">
    <source>
        <dbReference type="Proteomes" id="UP000192923"/>
    </source>
</evidence>
<dbReference type="Proteomes" id="UP000192923">
    <property type="component" value="Unassembled WGS sequence"/>
</dbReference>
<dbReference type="GO" id="GO:0016020">
    <property type="term" value="C:membrane"/>
    <property type="evidence" value="ECO:0007669"/>
    <property type="project" value="InterPro"/>
</dbReference>
<evidence type="ECO:0000313" key="8">
    <source>
        <dbReference type="EMBL" id="SMF94015.1"/>
    </source>
</evidence>